<feature type="non-terminal residue" evidence="1">
    <location>
        <position position="29"/>
    </location>
</feature>
<dbReference type="Proteomes" id="UP000663881">
    <property type="component" value="Unassembled WGS sequence"/>
</dbReference>
<dbReference type="AlphaFoldDB" id="A0A819X541"/>
<reference evidence="1" key="1">
    <citation type="submission" date="2021-02" db="EMBL/GenBank/DDBJ databases">
        <authorList>
            <person name="Nowell W R."/>
        </authorList>
    </citation>
    <scope>NUCLEOTIDE SEQUENCE</scope>
</reference>
<gene>
    <name evidence="1" type="ORF">OKA104_LOCUS37459</name>
</gene>
<name>A0A819X541_9BILA</name>
<protein>
    <submittedName>
        <fullName evidence="1">Uncharacterized protein</fullName>
    </submittedName>
</protein>
<evidence type="ECO:0000313" key="1">
    <source>
        <dbReference type="EMBL" id="CAF4135266.1"/>
    </source>
</evidence>
<sequence>MSRSTNSSDPPVQYCDDITRSVSYAVATE</sequence>
<comment type="caution">
    <text evidence="1">The sequence shown here is derived from an EMBL/GenBank/DDBJ whole genome shotgun (WGS) entry which is preliminary data.</text>
</comment>
<dbReference type="EMBL" id="CAJOAY010006269">
    <property type="protein sequence ID" value="CAF4135266.1"/>
    <property type="molecule type" value="Genomic_DNA"/>
</dbReference>
<evidence type="ECO:0000313" key="2">
    <source>
        <dbReference type="Proteomes" id="UP000663881"/>
    </source>
</evidence>
<proteinExistence type="predicted"/>
<accession>A0A819X541</accession>
<organism evidence="1 2">
    <name type="scientific">Adineta steineri</name>
    <dbReference type="NCBI Taxonomy" id="433720"/>
    <lineage>
        <taxon>Eukaryota</taxon>
        <taxon>Metazoa</taxon>
        <taxon>Spiralia</taxon>
        <taxon>Gnathifera</taxon>
        <taxon>Rotifera</taxon>
        <taxon>Eurotatoria</taxon>
        <taxon>Bdelloidea</taxon>
        <taxon>Adinetida</taxon>
        <taxon>Adinetidae</taxon>
        <taxon>Adineta</taxon>
    </lineage>
</organism>